<evidence type="ECO:0000313" key="2">
    <source>
        <dbReference type="EMBL" id="OAE34937.1"/>
    </source>
</evidence>
<accession>A0A176WP93</accession>
<organism evidence="2 3">
    <name type="scientific">Marchantia polymorpha subsp. ruderalis</name>
    <dbReference type="NCBI Taxonomy" id="1480154"/>
    <lineage>
        <taxon>Eukaryota</taxon>
        <taxon>Viridiplantae</taxon>
        <taxon>Streptophyta</taxon>
        <taxon>Embryophyta</taxon>
        <taxon>Marchantiophyta</taxon>
        <taxon>Marchantiopsida</taxon>
        <taxon>Marchantiidae</taxon>
        <taxon>Marchantiales</taxon>
        <taxon>Marchantiaceae</taxon>
        <taxon>Marchantia</taxon>
    </lineage>
</organism>
<evidence type="ECO:0000256" key="1">
    <source>
        <dbReference type="SAM" id="MobiDB-lite"/>
    </source>
</evidence>
<feature type="region of interest" description="Disordered" evidence="1">
    <location>
        <begin position="79"/>
        <end position="116"/>
    </location>
</feature>
<name>A0A176WP93_MARPO</name>
<evidence type="ECO:0000313" key="3">
    <source>
        <dbReference type="Proteomes" id="UP000077202"/>
    </source>
</evidence>
<gene>
    <name evidence="2" type="ORF">AXG93_1333s1190</name>
</gene>
<protein>
    <submittedName>
        <fullName evidence="2">Uncharacterized protein</fullName>
    </submittedName>
</protein>
<comment type="caution">
    <text evidence="2">The sequence shown here is derived from an EMBL/GenBank/DDBJ whole genome shotgun (WGS) entry which is preliminary data.</text>
</comment>
<feature type="region of interest" description="Disordered" evidence="1">
    <location>
        <begin position="204"/>
        <end position="224"/>
    </location>
</feature>
<proteinExistence type="predicted"/>
<dbReference type="EMBL" id="LVLJ01000299">
    <property type="protein sequence ID" value="OAE34937.1"/>
    <property type="molecule type" value="Genomic_DNA"/>
</dbReference>
<dbReference type="Proteomes" id="UP000077202">
    <property type="component" value="Unassembled WGS sequence"/>
</dbReference>
<dbReference type="AlphaFoldDB" id="A0A176WP93"/>
<feature type="compositionally biased region" description="Polar residues" evidence="1">
    <location>
        <begin position="79"/>
        <end position="91"/>
    </location>
</feature>
<sequence length="224" mass="23785">MVVVSPCEGTPPGQMANGDTRTLELWRKSHPFQQRVNRCCVLASSHICPARANATLMMSVMESPSNFLNIYRRGIGNLPTSSRPELNSRSCRQQEEEAEDFQSGRTFGMDGHGHTHTQASLAVGAPAASAAAGALDLSLVWPPPGSGRNLPPSEEFVCTFSDSVRGVATLSLSLSPSLGRQVPATLSVSTTRMVNMAKFDAELQGQKEGKGREGKEGLGAAGVM</sequence>
<keyword evidence="3" id="KW-1185">Reference proteome</keyword>
<feature type="compositionally biased region" description="Basic and acidic residues" evidence="1">
    <location>
        <begin position="204"/>
        <end position="216"/>
    </location>
</feature>
<reference evidence="2" key="1">
    <citation type="submission" date="2016-03" db="EMBL/GenBank/DDBJ databases">
        <title>Mechanisms controlling the formation of the plant cell surface in tip-growing cells are functionally conserved among land plants.</title>
        <authorList>
            <person name="Honkanen S."/>
            <person name="Jones V.A."/>
            <person name="Morieri G."/>
            <person name="Champion C."/>
            <person name="Hetherington A.J."/>
            <person name="Kelly S."/>
            <person name="Saint-Marcoux D."/>
            <person name="Proust H."/>
            <person name="Prescott H."/>
            <person name="Dolan L."/>
        </authorList>
    </citation>
    <scope>NUCLEOTIDE SEQUENCE [LARGE SCALE GENOMIC DNA]</scope>
    <source>
        <tissue evidence="2">Whole gametophyte</tissue>
    </source>
</reference>